<evidence type="ECO:0008006" key="3">
    <source>
        <dbReference type="Google" id="ProtNLM"/>
    </source>
</evidence>
<proteinExistence type="predicted"/>
<dbReference type="EMBL" id="JACIEC010000001">
    <property type="protein sequence ID" value="MBB4142770.1"/>
    <property type="molecule type" value="Genomic_DNA"/>
</dbReference>
<accession>A0A7W6PRI9</accession>
<name>A0A7W6PRI9_9HYPH</name>
<dbReference type="AlphaFoldDB" id="A0A7W6PRI9"/>
<gene>
    <name evidence="1" type="ORF">GGQ72_001269</name>
</gene>
<dbReference type="RefSeq" id="WP_062552870.1">
    <property type="nucleotide sequence ID" value="NZ_CP049250.1"/>
</dbReference>
<evidence type="ECO:0000313" key="2">
    <source>
        <dbReference type="Proteomes" id="UP000519897"/>
    </source>
</evidence>
<organism evidence="1 2">
    <name type="scientific">Rhizobium rhizoryzae</name>
    <dbReference type="NCBI Taxonomy" id="451876"/>
    <lineage>
        <taxon>Bacteria</taxon>
        <taxon>Pseudomonadati</taxon>
        <taxon>Pseudomonadota</taxon>
        <taxon>Alphaproteobacteria</taxon>
        <taxon>Hyphomicrobiales</taxon>
        <taxon>Rhizobiaceae</taxon>
        <taxon>Rhizobium/Agrobacterium group</taxon>
        <taxon>Rhizobium</taxon>
    </lineage>
</organism>
<comment type="caution">
    <text evidence="1">The sequence shown here is derived from an EMBL/GenBank/DDBJ whole genome shotgun (WGS) entry which is preliminary data.</text>
</comment>
<dbReference type="Proteomes" id="UP000519897">
    <property type="component" value="Unassembled WGS sequence"/>
</dbReference>
<protein>
    <recommendedName>
        <fullName evidence="3">Protein L</fullName>
    </recommendedName>
</protein>
<sequence length="77" mass="8649">MAKYKYAHHMCQSDVGAFDQTYKPGQIVFNSGIYRCKACGNEIALGKGQSIPTHHHEHIVLGPVTWNLLVFAQEHPK</sequence>
<reference evidence="1 2" key="1">
    <citation type="submission" date="2020-08" db="EMBL/GenBank/DDBJ databases">
        <title>Genomic Encyclopedia of Type Strains, Phase IV (KMG-IV): sequencing the most valuable type-strain genomes for metagenomic binning, comparative biology and taxonomic classification.</title>
        <authorList>
            <person name="Goeker M."/>
        </authorList>
    </citation>
    <scope>NUCLEOTIDE SEQUENCE [LARGE SCALE GENOMIC DNA]</scope>
    <source>
        <strain evidence="1 2">DSM 29514</strain>
    </source>
</reference>
<keyword evidence="2" id="KW-1185">Reference proteome</keyword>
<evidence type="ECO:0000313" key="1">
    <source>
        <dbReference type="EMBL" id="MBB4142770.1"/>
    </source>
</evidence>